<dbReference type="Proteomes" id="UP001159363">
    <property type="component" value="Chromosome 3"/>
</dbReference>
<evidence type="ECO:0000313" key="1">
    <source>
        <dbReference type="EMBL" id="KAJ8890716.1"/>
    </source>
</evidence>
<comment type="caution">
    <text evidence="1">The sequence shown here is derived from an EMBL/GenBank/DDBJ whole genome shotgun (WGS) entry which is preliminary data.</text>
</comment>
<reference evidence="1 2" key="1">
    <citation type="submission" date="2023-02" db="EMBL/GenBank/DDBJ databases">
        <title>LHISI_Scaffold_Assembly.</title>
        <authorList>
            <person name="Stuart O.P."/>
            <person name="Cleave R."/>
            <person name="Magrath M.J.L."/>
            <person name="Mikheyev A.S."/>
        </authorList>
    </citation>
    <scope>NUCLEOTIDE SEQUENCE [LARGE SCALE GENOMIC DNA]</scope>
    <source>
        <strain evidence="1">Daus_M_001</strain>
        <tissue evidence="1">Leg muscle</tissue>
    </source>
</reference>
<name>A0ABQ9I263_9NEOP</name>
<organism evidence="1 2">
    <name type="scientific">Dryococelus australis</name>
    <dbReference type="NCBI Taxonomy" id="614101"/>
    <lineage>
        <taxon>Eukaryota</taxon>
        <taxon>Metazoa</taxon>
        <taxon>Ecdysozoa</taxon>
        <taxon>Arthropoda</taxon>
        <taxon>Hexapoda</taxon>
        <taxon>Insecta</taxon>
        <taxon>Pterygota</taxon>
        <taxon>Neoptera</taxon>
        <taxon>Polyneoptera</taxon>
        <taxon>Phasmatodea</taxon>
        <taxon>Verophasmatodea</taxon>
        <taxon>Anareolatae</taxon>
        <taxon>Phasmatidae</taxon>
        <taxon>Eurycanthinae</taxon>
        <taxon>Dryococelus</taxon>
    </lineage>
</organism>
<gene>
    <name evidence="1" type="ORF">PR048_010225</name>
</gene>
<evidence type="ECO:0000313" key="2">
    <source>
        <dbReference type="Proteomes" id="UP001159363"/>
    </source>
</evidence>
<dbReference type="EMBL" id="JARBHB010000003">
    <property type="protein sequence ID" value="KAJ8890716.1"/>
    <property type="molecule type" value="Genomic_DNA"/>
</dbReference>
<protein>
    <submittedName>
        <fullName evidence="1">Uncharacterized protein</fullName>
    </submittedName>
</protein>
<sequence length="174" mass="19866">MFHPPSQSSLLRPLHSNLANLPTTQLPSCNTPMFLHFRKMKSAYIAYLNENHSELPALLFPIPNSWLKSVEYLDTHLNNIIHFLKAESNYSNVHTEAILEMFQSKNIAKQLTLQVTSISKITRFITELEGSKYPYSQKLWDELPTLNGCMQHYADGAFPQRTQEALGDCGILTQ</sequence>
<accession>A0ABQ9I263</accession>
<proteinExistence type="predicted"/>
<keyword evidence="2" id="KW-1185">Reference proteome</keyword>